<accession>A0A9W8PK31</accession>
<comment type="caution">
    <text evidence="1">The sequence shown here is derived from an EMBL/GenBank/DDBJ whole genome shotgun (WGS) entry which is preliminary data.</text>
</comment>
<dbReference type="AlphaFoldDB" id="A0A9W8PK31"/>
<evidence type="ECO:0000313" key="1">
    <source>
        <dbReference type="EMBL" id="KAJ4009684.1"/>
    </source>
</evidence>
<proteinExistence type="predicted"/>
<sequence length="135" mass="15188">MESCTQPVRVPKFSENLDLSQEVIDHPLSRSLEDVLREHDAHVASSTNSTTTCCSIFKTYRSKRKTNISSTYQSGISDLKTTAVERQAKRSRLLIYRQRLAGQYAGLRMVLCSKLRGKAAKASDLKVPELKTPEE</sequence>
<dbReference type="EMBL" id="JAPDHF010000013">
    <property type="protein sequence ID" value="KAJ4009684.1"/>
    <property type="molecule type" value="Genomic_DNA"/>
</dbReference>
<reference evidence="1" key="1">
    <citation type="submission" date="2022-10" db="EMBL/GenBank/DDBJ databases">
        <title>Fusarium specimens isolated from Avocado Roots.</title>
        <authorList>
            <person name="Stajich J."/>
            <person name="Roper C."/>
            <person name="Heimlech-Rivalta G."/>
        </authorList>
    </citation>
    <scope>NUCLEOTIDE SEQUENCE</scope>
    <source>
        <strain evidence="1">CF00143</strain>
    </source>
</reference>
<protein>
    <submittedName>
        <fullName evidence="1">Uncharacterized protein</fullName>
    </submittedName>
</protein>
<evidence type="ECO:0000313" key="2">
    <source>
        <dbReference type="Proteomes" id="UP001152130"/>
    </source>
</evidence>
<name>A0A9W8PK31_9HYPO</name>
<dbReference type="OrthoDB" id="10382962at2759"/>
<dbReference type="Proteomes" id="UP001152130">
    <property type="component" value="Unassembled WGS sequence"/>
</dbReference>
<organism evidence="1 2">
    <name type="scientific">Fusarium irregulare</name>
    <dbReference type="NCBI Taxonomy" id="2494466"/>
    <lineage>
        <taxon>Eukaryota</taxon>
        <taxon>Fungi</taxon>
        <taxon>Dikarya</taxon>
        <taxon>Ascomycota</taxon>
        <taxon>Pezizomycotina</taxon>
        <taxon>Sordariomycetes</taxon>
        <taxon>Hypocreomycetidae</taxon>
        <taxon>Hypocreales</taxon>
        <taxon>Nectriaceae</taxon>
        <taxon>Fusarium</taxon>
        <taxon>Fusarium incarnatum-equiseti species complex</taxon>
    </lineage>
</organism>
<gene>
    <name evidence="1" type="ORF">NW766_008805</name>
</gene>
<keyword evidence="2" id="KW-1185">Reference proteome</keyword>